<proteinExistence type="predicted"/>
<evidence type="ECO:0008006" key="3">
    <source>
        <dbReference type="Google" id="ProtNLM"/>
    </source>
</evidence>
<dbReference type="EMBL" id="LO017727">
    <property type="protein sequence ID" value="CRH05774.1"/>
    <property type="molecule type" value="Genomic_DNA"/>
</dbReference>
<feature type="compositionally biased region" description="Low complexity" evidence="1">
    <location>
        <begin position="259"/>
        <end position="270"/>
    </location>
</feature>
<reference evidence="2" key="1">
    <citation type="submission" date="2015-04" db="EMBL/GenBank/DDBJ databases">
        <authorList>
            <person name="Syromyatnikov M.Y."/>
            <person name="Popov V.N."/>
        </authorList>
    </citation>
    <scope>NUCLEOTIDE SEQUENCE</scope>
    <source>
        <strain evidence="2">MO-1</strain>
    </source>
</reference>
<dbReference type="SMART" id="SM00671">
    <property type="entry name" value="SEL1"/>
    <property type="match status" value="6"/>
</dbReference>
<dbReference type="SUPFAM" id="SSF81901">
    <property type="entry name" value="HCP-like"/>
    <property type="match status" value="2"/>
</dbReference>
<organism evidence="2">
    <name type="scientific">Magnetococcus massalia (strain MO-1)</name>
    <dbReference type="NCBI Taxonomy" id="451514"/>
    <lineage>
        <taxon>Bacteria</taxon>
        <taxon>Pseudomonadati</taxon>
        <taxon>Pseudomonadota</taxon>
        <taxon>Magnetococcia</taxon>
        <taxon>Magnetococcales</taxon>
        <taxon>Magnetococcaceae</taxon>
        <taxon>Magnetococcus</taxon>
    </lineage>
</organism>
<feature type="compositionally biased region" description="Polar residues" evidence="1">
    <location>
        <begin position="243"/>
        <end position="255"/>
    </location>
</feature>
<accession>A0A1S7LI16</accession>
<evidence type="ECO:0000313" key="2">
    <source>
        <dbReference type="EMBL" id="CRH05774.1"/>
    </source>
</evidence>
<feature type="region of interest" description="Disordered" evidence="1">
    <location>
        <begin position="234"/>
        <end position="335"/>
    </location>
</feature>
<dbReference type="PANTHER" id="PTHR11102:SF160">
    <property type="entry name" value="ERAD-ASSOCIATED E3 UBIQUITIN-PROTEIN LIGASE COMPONENT HRD3"/>
    <property type="match status" value="1"/>
</dbReference>
<name>A0A1S7LI16_MAGMO</name>
<dbReference type="PANTHER" id="PTHR11102">
    <property type="entry name" value="SEL-1-LIKE PROTEIN"/>
    <property type="match status" value="1"/>
</dbReference>
<evidence type="ECO:0000256" key="1">
    <source>
        <dbReference type="SAM" id="MobiDB-lite"/>
    </source>
</evidence>
<dbReference type="InterPro" id="IPR050767">
    <property type="entry name" value="Sel1_AlgK"/>
</dbReference>
<dbReference type="InterPro" id="IPR011990">
    <property type="entry name" value="TPR-like_helical_dom_sf"/>
</dbReference>
<feature type="region of interest" description="Disordered" evidence="1">
    <location>
        <begin position="348"/>
        <end position="428"/>
    </location>
</feature>
<protein>
    <recommendedName>
        <fullName evidence="3">Beta-lactamase</fullName>
    </recommendedName>
</protein>
<dbReference type="Pfam" id="PF08238">
    <property type="entry name" value="Sel1"/>
    <property type="match status" value="6"/>
</dbReference>
<dbReference type="Gene3D" id="1.25.40.10">
    <property type="entry name" value="Tetratricopeptide repeat domain"/>
    <property type="match status" value="2"/>
</dbReference>
<dbReference type="AlphaFoldDB" id="A0A1S7LI16"/>
<sequence length="662" mass="71799">MNAVNAEGVVEKGDALIVKPASKGRIAQAQKSYERALSTGEDGAALIRLGRMAWRGVGQPSSMPEAVKYWERAYRAGRVDAAYLLGQLYDSAVGKQRDAQKLAIRWYRLAADGGHGLSMYRLWQKAQDQGDGLNRSAMQLLIRSGEHGEPFALLRLAALAEMAHDGRVGGRTQVEWLTAAATLGDPLARMRLVEHVLVAGVGHSNQAPLLMQWAEEAAQLGEWGAYRLHQQAQAQWNGGGKPSVSSAPNPIQQPLQPHAAKPTAKVAAAPERATSKPSASPKPAQRVKERVTPQPKPAGKVLTRAAGSARSQTQAVETAKRAAESAPAAKETKATVRVAKLHPKAVVEPARRAKRTEKAAASPKKLSQPAAIDETRKVPTPTRVIEQAATAKERGSTAAQSRKGASPPRLADDEGANAQTKQEGSAADYGDLPWADVMRKARRGDVEAQYHLGLLMRDQSKGPDSLEQARKWLTKAAEKDHVQAQNSLGYLYSQGMGDQADYRQALKWYGRAAKSGDALAQFNMGHMHLRGKGVSANPPEAFQWYLKSARQGFAPAQTAVGFMFENGIGTTRRPERGLEWYGKAAQKGYGAAHNALGRYLFDDAEPKQELQERGIMHFRLGDWAGNATAKANYEAAVRKRSPESIARIDALAKGWLRAHPKR</sequence>
<dbReference type="InterPro" id="IPR006597">
    <property type="entry name" value="Sel1-like"/>
</dbReference>
<gene>
    <name evidence="2" type="ORF">MAGMO_1586</name>
</gene>